<dbReference type="Pfam" id="PF04083">
    <property type="entry name" value="Abhydro_lipase"/>
    <property type="match status" value="1"/>
</dbReference>
<evidence type="ECO:0000313" key="11">
    <source>
        <dbReference type="Proteomes" id="UP000319663"/>
    </source>
</evidence>
<keyword evidence="8" id="KW-0732">Signal</keyword>
<evidence type="ECO:0000256" key="8">
    <source>
        <dbReference type="SAM" id="SignalP"/>
    </source>
</evidence>
<dbReference type="GO" id="GO:0016787">
    <property type="term" value="F:hydrolase activity"/>
    <property type="evidence" value="ECO:0007669"/>
    <property type="project" value="UniProtKB-KW"/>
</dbReference>
<dbReference type="GO" id="GO:0016042">
    <property type="term" value="P:lipid catabolic process"/>
    <property type="evidence" value="ECO:0007669"/>
    <property type="project" value="UniProtKB-KW"/>
</dbReference>
<dbReference type="Gene3D" id="3.40.50.1820">
    <property type="entry name" value="alpha/beta hydrolase"/>
    <property type="match status" value="1"/>
</dbReference>
<keyword evidence="5" id="KW-1133">Transmembrane helix</keyword>
<accession>A0A507QIZ5</accession>
<gene>
    <name evidence="10" type="primary">TGL1</name>
    <name evidence="10" type="ORF">MPDQ_003385</name>
</gene>
<comment type="caution">
    <text evidence="10">The sequence shown here is derived from an EMBL/GenBank/DDBJ whole genome shotgun (WGS) entry which is preliminary data.</text>
</comment>
<organism evidence="10 11">
    <name type="scientific">Monascus purpureus</name>
    <name type="common">Red mold</name>
    <name type="synonym">Monascus anka</name>
    <dbReference type="NCBI Taxonomy" id="5098"/>
    <lineage>
        <taxon>Eukaryota</taxon>
        <taxon>Fungi</taxon>
        <taxon>Dikarya</taxon>
        <taxon>Ascomycota</taxon>
        <taxon>Pezizomycotina</taxon>
        <taxon>Eurotiomycetes</taxon>
        <taxon>Eurotiomycetidae</taxon>
        <taxon>Eurotiales</taxon>
        <taxon>Aspergillaceae</taxon>
        <taxon>Monascus</taxon>
    </lineage>
</organism>
<dbReference type="OrthoDB" id="9974421at2759"/>
<dbReference type="AlphaFoldDB" id="A0A507QIZ5"/>
<keyword evidence="3" id="KW-0378">Hydrolase</keyword>
<dbReference type="PANTHER" id="PTHR11005">
    <property type="entry name" value="LYSOSOMAL ACID LIPASE-RELATED"/>
    <property type="match status" value="1"/>
</dbReference>
<evidence type="ECO:0000256" key="6">
    <source>
        <dbReference type="ARBA" id="ARBA00023098"/>
    </source>
</evidence>
<dbReference type="EMBL" id="VIFY01000214">
    <property type="protein sequence ID" value="TQB68468.1"/>
    <property type="molecule type" value="Genomic_DNA"/>
</dbReference>
<evidence type="ECO:0000256" key="2">
    <source>
        <dbReference type="ARBA" id="ARBA00022692"/>
    </source>
</evidence>
<keyword evidence="7" id="KW-0472">Membrane</keyword>
<dbReference type="InterPro" id="IPR006693">
    <property type="entry name" value="AB_hydrolase_lipase"/>
</dbReference>
<evidence type="ECO:0000256" key="5">
    <source>
        <dbReference type="ARBA" id="ARBA00022989"/>
    </source>
</evidence>
<keyword evidence="4" id="KW-0442">Lipid degradation</keyword>
<feature type="signal peptide" evidence="8">
    <location>
        <begin position="1"/>
        <end position="28"/>
    </location>
</feature>
<sequence>MPPMLFWYEYLSLFGSLVFVVLERVVEFITSCLPESIINVCYNQSKALFNFLLPGERQDKRDKRTGFASSIAEASDFTDICALFGYATEEHIVQTSDGYLLGLHRLPSRKGEEHLLVNQGEGSIRKKVVYLHHGLLMSSEVWVCMTDERRCLPFQLVEKGYDVWLGNNRGNKYSKKSVKHSPVTNEFWSFSIDEFALYDIPDSIEYILEVTGEPSLSYIGFSQGTAQAFATLSIHPYLNQKVDVFVALAPAMAPTSLSNPTVDSLMKASPNFLFLLFGRRTILGSTVMWQSLLYPPIYARIIDTALSILFNWKCENISHFQKLAAYPHLYSFTSTKSVVHWFQIIRNKNFQFFDDEIHVPLPFGIGASERFYKPAKYPTRNIRTPIVLIYGGSDSLVSIDVMLERLPRGTVAKCIPKYEHLDFLWATDVDELVFGHIFEALEHYDHSAVMKSRNGTASSSEISVEGTDLEYGARGQANGSIPRSLWKRKYQGPIHC</sequence>
<evidence type="ECO:0000313" key="10">
    <source>
        <dbReference type="EMBL" id="TQB68468.1"/>
    </source>
</evidence>
<feature type="chain" id="PRO_5021307759" evidence="8">
    <location>
        <begin position="29"/>
        <end position="496"/>
    </location>
</feature>
<dbReference type="Proteomes" id="UP000319663">
    <property type="component" value="Unassembled WGS sequence"/>
</dbReference>
<dbReference type="FunFam" id="3.40.50.1820:FF:000095">
    <property type="entry name" value="Triglyceride lipase-cholesterol esterase"/>
    <property type="match status" value="1"/>
</dbReference>
<protein>
    <submittedName>
        <fullName evidence="10">Cholesterol esterase</fullName>
    </submittedName>
</protein>
<reference evidence="10 11" key="1">
    <citation type="submission" date="2019-06" db="EMBL/GenBank/DDBJ databases">
        <title>Wine fermentation using esterase from Monascus purpureus.</title>
        <authorList>
            <person name="Geng C."/>
            <person name="Zhang Y."/>
        </authorList>
    </citation>
    <scope>NUCLEOTIDE SEQUENCE [LARGE SCALE GENOMIC DNA]</scope>
    <source>
        <strain evidence="10">HQ1</strain>
    </source>
</reference>
<keyword evidence="6" id="KW-0443">Lipid metabolism</keyword>
<evidence type="ECO:0000256" key="3">
    <source>
        <dbReference type="ARBA" id="ARBA00022801"/>
    </source>
</evidence>
<dbReference type="STRING" id="5098.A0A507QIZ5"/>
<dbReference type="GO" id="GO:0016020">
    <property type="term" value="C:membrane"/>
    <property type="evidence" value="ECO:0007669"/>
    <property type="project" value="UniProtKB-SubCell"/>
</dbReference>
<keyword evidence="2" id="KW-0812">Transmembrane</keyword>
<feature type="domain" description="Partial AB-hydrolase lipase" evidence="9">
    <location>
        <begin position="78"/>
        <end position="145"/>
    </location>
</feature>
<dbReference type="SUPFAM" id="SSF53474">
    <property type="entry name" value="alpha/beta-Hydrolases"/>
    <property type="match status" value="1"/>
</dbReference>
<evidence type="ECO:0000259" key="9">
    <source>
        <dbReference type="Pfam" id="PF04083"/>
    </source>
</evidence>
<evidence type="ECO:0000256" key="7">
    <source>
        <dbReference type="ARBA" id="ARBA00023136"/>
    </source>
</evidence>
<keyword evidence="11" id="KW-1185">Reference proteome</keyword>
<name>A0A507QIZ5_MONPU</name>
<proteinExistence type="predicted"/>
<evidence type="ECO:0000256" key="4">
    <source>
        <dbReference type="ARBA" id="ARBA00022963"/>
    </source>
</evidence>
<dbReference type="InterPro" id="IPR029058">
    <property type="entry name" value="AB_hydrolase_fold"/>
</dbReference>
<comment type="subcellular location">
    <subcellularLocation>
        <location evidence="1">Membrane</location>
        <topology evidence="1">Single-pass membrane protein</topology>
    </subcellularLocation>
</comment>
<evidence type="ECO:0000256" key="1">
    <source>
        <dbReference type="ARBA" id="ARBA00004167"/>
    </source>
</evidence>